<name>A0A927MY23_9ACTN</name>
<proteinExistence type="predicted"/>
<dbReference type="Pfam" id="PF04149">
    <property type="entry name" value="DUF397"/>
    <property type="match status" value="1"/>
</dbReference>
<dbReference type="RefSeq" id="WP_192752417.1">
    <property type="nucleotide sequence ID" value="NZ_BAABJL010000172.1"/>
</dbReference>
<dbReference type="AlphaFoldDB" id="A0A927MY23"/>
<dbReference type="Proteomes" id="UP000638648">
    <property type="component" value="Unassembled WGS sequence"/>
</dbReference>
<comment type="caution">
    <text evidence="2">The sequence shown here is derived from an EMBL/GenBank/DDBJ whole genome shotgun (WGS) entry which is preliminary data.</text>
</comment>
<evidence type="ECO:0000313" key="3">
    <source>
        <dbReference type="Proteomes" id="UP000638648"/>
    </source>
</evidence>
<evidence type="ECO:0000259" key="1">
    <source>
        <dbReference type="Pfam" id="PF04149"/>
    </source>
</evidence>
<keyword evidence="3" id="KW-1185">Reference proteome</keyword>
<reference evidence="2" key="1">
    <citation type="submission" date="2020-10" db="EMBL/GenBank/DDBJ databases">
        <title>Sequencing the genomes of 1000 actinobacteria strains.</title>
        <authorList>
            <person name="Klenk H.-P."/>
        </authorList>
    </citation>
    <scope>NUCLEOTIDE SEQUENCE</scope>
    <source>
        <strain evidence="2">DSM 45354</strain>
    </source>
</reference>
<dbReference type="EMBL" id="JADBEM010000001">
    <property type="protein sequence ID" value="MBE1608694.1"/>
    <property type="molecule type" value="Genomic_DNA"/>
</dbReference>
<sequence>MLNPPTPPALDEFGGWQTPAGPWTGGACNDGPCVAVAYGPDGWVAVTDTKNPGGSVLTFTADEWSDFRKAIVGNTI</sequence>
<accession>A0A927MY23</accession>
<protein>
    <recommendedName>
        <fullName evidence="1">DUF397 domain-containing protein</fullName>
    </recommendedName>
</protein>
<evidence type="ECO:0000313" key="2">
    <source>
        <dbReference type="EMBL" id="MBE1608694.1"/>
    </source>
</evidence>
<feature type="domain" description="DUF397" evidence="1">
    <location>
        <begin position="29"/>
        <end position="71"/>
    </location>
</feature>
<organism evidence="2 3">
    <name type="scientific">Actinopolymorpha pittospori</name>
    <dbReference type="NCBI Taxonomy" id="648752"/>
    <lineage>
        <taxon>Bacteria</taxon>
        <taxon>Bacillati</taxon>
        <taxon>Actinomycetota</taxon>
        <taxon>Actinomycetes</taxon>
        <taxon>Propionibacteriales</taxon>
        <taxon>Actinopolymorphaceae</taxon>
        <taxon>Actinopolymorpha</taxon>
    </lineage>
</organism>
<dbReference type="InterPro" id="IPR007278">
    <property type="entry name" value="DUF397"/>
</dbReference>
<gene>
    <name evidence="2" type="ORF">HEB94_005542</name>
</gene>